<gene>
    <name evidence="2" type="ORF">H5410_027638</name>
</gene>
<reference evidence="2 3" key="1">
    <citation type="submission" date="2020-09" db="EMBL/GenBank/DDBJ databases">
        <title>De no assembly of potato wild relative species, Solanum commersonii.</title>
        <authorList>
            <person name="Cho K."/>
        </authorList>
    </citation>
    <scope>NUCLEOTIDE SEQUENCE [LARGE SCALE GENOMIC DNA]</scope>
    <source>
        <strain evidence="2">LZ3.2</strain>
        <tissue evidence="2">Leaf</tissue>
    </source>
</reference>
<feature type="compositionally biased region" description="Polar residues" evidence="1">
    <location>
        <begin position="172"/>
        <end position="192"/>
    </location>
</feature>
<comment type="caution">
    <text evidence="2">The sequence shown here is derived from an EMBL/GenBank/DDBJ whole genome shotgun (WGS) entry which is preliminary data.</text>
</comment>
<dbReference type="AlphaFoldDB" id="A0A9J5Z0F7"/>
<accession>A0A9J5Z0F7</accession>
<dbReference type="EMBL" id="JACXVP010000005">
    <property type="protein sequence ID" value="KAG5606146.1"/>
    <property type="molecule type" value="Genomic_DNA"/>
</dbReference>
<evidence type="ECO:0000256" key="1">
    <source>
        <dbReference type="SAM" id="MobiDB-lite"/>
    </source>
</evidence>
<dbReference type="OrthoDB" id="10427340at2759"/>
<name>A0A9J5Z0F7_SOLCO</name>
<keyword evidence="3" id="KW-1185">Reference proteome</keyword>
<protein>
    <submittedName>
        <fullName evidence="2">Uncharacterized protein</fullName>
    </submittedName>
</protein>
<proteinExistence type="predicted"/>
<evidence type="ECO:0000313" key="3">
    <source>
        <dbReference type="Proteomes" id="UP000824120"/>
    </source>
</evidence>
<evidence type="ECO:0000313" key="2">
    <source>
        <dbReference type="EMBL" id="KAG5606146.1"/>
    </source>
</evidence>
<organism evidence="2 3">
    <name type="scientific">Solanum commersonii</name>
    <name type="common">Commerson's wild potato</name>
    <name type="synonym">Commerson's nightshade</name>
    <dbReference type="NCBI Taxonomy" id="4109"/>
    <lineage>
        <taxon>Eukaryota</taxon>
        <taxon>Viridiplantae</taxon>
        <taxon>Streptophyta</taxon>
        <taxon>Embryophyta</taxon>
        <taxon>Tracheophyta</taxon>
        <taxon>Spermatophyta</taxon>
        <taxon>Magnoliopsida</taxon>
        <taxon>eudicotyledons</taxon>
        <taxon>Gunneridae</taxon>
        <taxon>Pentapetalae</taxon>
        <taxon>asterids</taxon>
        <taxon>lamiids</taxon>
        <taxon>Solanales</taxon>
        <taxon>Solanaceae</taxon>
        <taxon>Solanoideae</taxon>
        <taxon>Solaneae</taxon>
        <taxon>Solanum</taxon>
    </lineage>
</organism>
<sequence>MAREPPMVLFRPSDQSLQERLEQMNKTHQQSPSISISNSVNSRMNEAINIASSEKEIDGNRKNISIDLNIVFYGKLVSGDDSPRQELQHTTKSLDSFIPIARPEEVISEQIAKESQERRLQIRSSSQQIRGDLNKVHLIAISSQGDARVAGGEDSGGRDELNNELGGEMIKGNNSNGKLSHITNISTELTQE</sequence>
<feature type="region of interest" description="Disordered" evidence="1">
    <location>
        <begin position="144"/>
        <end position="192"/>
    </location>
</feature>
<dbReference type="Proteomes" id="UP000824120">
    <property type="component" value="Chromosome 5"/>
</dbReference>